<name>A0ABV0XHS0_9TELE</name>
<proteinExistence type="predicted"/>
<dbReference type="EMBL" id="JAHRIP010002609">
    <property type="protein sequence ID" value="MEQ2281006.1"/>
    <property type="molecule type" value="Genomic_DNA"/>
</dbReference>
<reference evidence="1 2" key="1">
    <citation type="submission" date="2021-06" db="EMBL/GenBank/DDBJ databases">
        <authorList>
            <person name="Palmer J.M."/>
        </authorList>
    </citation>
    <scope>NUCLEOTIDE SEQUENCE [LARGE SCALE GENOMIC DNA]</scope>
    <source>
        <strain evidence="1 2">AS_MEX2019</strain>
        <tissue evidence="1">Muscle</tissue>
    </source>
</reference>
<sequence>MFRVVVLLKGEPPPLTSVFRSLFVPDCPGFSYICVPINSYQLCCSQEKHPNSIMLPSPCFTVEVLCSVLVFHQSCRSLQLLQLYQDFLAASLINAFLSV</sequence>
<keyword evidence="2" id="KW-1185">Reference proteome</keyword>
<evidence type="ECO:0000313" key="2">
    <source>
        <dbReference type="Proteomes" id="UP001469553"/>
    </source>
</evidence>
<dbReference type="Proteomes" id="UP001469553">
    <property type="component" value="Unassembled WGS sequence"/>
</dbReference>
<protein>
    <submittedName>
        <fullName evidence="1">Uncharacterized protein</fullName>
    </submittedName>
</protein>
<comment type="caution">
    <text evidence="1">The sequence shown here is derived from an EMBL/GenBank/DDBJ whole genome shotgun (WGS) entry which is preliminary data.</text>
</comment>
<accession>A0ABV0XHS0</accession>
<gene>
    <name evidence="1" type="ORF">AMECASPLE_025980</name>
</gene>
<organism evidence="1 2">
    <name type="scientific">Ameca splendens</name>
    <dbReference type="NCBI Taxonomy" id="208324"/>
    <lineage>
        <taxon>Eukaryota</taxon>
        <taxon>Metazoa</taxon>
        <taxon>Chordata</taxon>
        <taxon>Craniata</taxon>
        <taxon>Vertebrata</taxon>
        <taxon>Euteleostomi</taxon>
        <taxon>Actinopterygii</taxon>
        <taxon>Neopterygii</taxon>
        <taxon>Teleostei</taxon>
        <taxon>Neoteleostei</taxon>
        <taxon>Acanthomorphata</taxon>
        <taxon>Ovalentaria</taxon>
        <taxon>Atherinomorphae</taxon>
        <taxon>Cyprinodontiformes</taxon>
        <taxon>Goodeidae</taxon>
        <taxon>Ameca</taxon>
    </lineage>
</organism>
<evidence type="ECO:0000313" key="1">
    <source>
        <dbReference type="EMBL" id="MEQ2281006.1"/>
    </source>
</evidence>